<organism evidence="1">
    <name type="scientific">Myoviridae sp. ct3O52</name>
    <dbReference type="NCBI Taxonomy" id="2826607"/>
    <lineage>
        <taxon>Viruses</taxon>
        <taxon>Duplodnaviria</taxon>
        <taxon>Heunggongvirae</taxon>
        <taxon>Uroviricota</taxon>
        <taxon>Caudoviricetes</taxon>
    </lineage>
</organism>
<name>A0A8S5M4T0_9CAUD</name>
<reference evidence="1" key="1">
    <citation type="journal article" date="2021" name="Proc. Natl. Acad. Sci. U.S.A.">
        <title>A Catalog of Tens of Thousands of Viruses from Human Metagenomes Reveals Hidden Associations with Chronic Diseases.</title>
        <authorList>
            <person name="Tisza M.J."/>
            <person name="Buck C.B."/>
        </authorList>
    </citation>
    <scope>NUCLEOTIDE SEQUENCE</scope>
    <source>
        <strain evidence="1">Ct3O52</strain>
    </source>
</reference>
<proteinExistence type="predicted"/>
<evidence type="ECO:0008006" key="2">
    <source>
        <dbReference type="Google" id="ProtNLM"/>
    </source>
</evidence>
<accession>A0A8S5M4T0</accession>
<dbReference type="EMBL" id="BK014820">
    <property type="protein sequence ID" value="DAD77230.1"/>
    <property type="molecule type" value="Genomic_DNA"/>
</dbReference>
<sequence length="81" mass="8997">MRISDDQAAYLGNLLAQAARYIETKGITLDSASDEDNGLVARVAAWMYRSRATTADNPLPSGLRSYLHDKLLQQKMREVSP</sequence>
<evidence type="ECO:0000313" key="1">
    <source>
        <dbReference type="EMBL" id="DAD77230.1"/>
    </source>
</evidence>
<protein>
    <recommendedName>
        <fullName evidence="2">Phage gp6-like head-tail connector protein</fullName>
    </recommendedName>
</protein>